<evidence type="ECO:0000256" key="7">
    <source>
        <dbReference type="ARBA" id="ARBA00022927"/>
    </source>
</evidence>
<dbReference type="InterPro" id="IPR006260">
    <property type="entry name" value="TonB/TolA_C"/>
</dbReference>
<reference evidence="13" key="1">
    <citation type="submission" date="2016-10" db="EMBL/GenBank/DDBJ databases">
        <title>Sequence of Gallionella enrichment culture.</title>
        <authorList>
            <person name="Poehlein A."/>
            <person name="Muehling M."/>
            <person name="Daniel R."/>
        </authorList>
    </citation>
    <scope>NUCLEOTIDE SEQUENCE</scope>
</reference>
<keyword evidence="9 11" id="KW-0472">Membrane</keyword>
<evidence type="ECO:0000256" key="11">
    <source>
        <dbReference type="SAM" id="Phobius"/>
    </source>
</evidence>
<comment type="similarity">
    <text evidence="2">Belongs to the TonB family.</text>
</comment>
<dbReference type="GO" id="GO:0005886">
    <property type="term" value="C:plasma membrane"/>
    <property type="evidence" value="ECO:0007669"/>
    <property type="project" value="UniProtKB-SubCell"/>
</dbReference>
<evidence type="ECO:0000256" key="3">
    <source>
        <dbReference type="ARBA" id="ARBA00022448"/>
    </source>
</evidence>
<dbReference type="NCBIfam" id="TIGR01352">
    <property type="entry name" value="tonB_Cterm"/>
    <property type="match status" value="1"/>
</dbReference>
<evidence type="ECO:0000256" key="9">
    <source>
        <dbReference type="ARBA" id="ARBA00023136"/>
    </source>
</evidence>
<sequence>MSYAQPADSGRRATGLVIVVLFHALLVYALVNGLARKIVEVAQQPLETKIIEEVKPPPPDKPPPPPPPRLAAPPPPYIPLPEVQVQLPPVVPQNTISAVTSIKPTGPVAPIVRRAPVRTTAAVVDARNCEKPEYPPASLRAEETGVVRLAFLIDVDGKVLQSKIERSTGYRRLDEAARRALGLCKFKPATVDGKPEKSWARMEYEWKIE</sequence>
<name>A0A1J5R2G9_9ZZZZ</name>
<evidence type="ECO:0000256" key="5">
    <source>
        <dbReference type="ARBA" id="ARBA00022519"/>
    </source>
</evidence>
<dbReference type="Pfam" id="PF03544">
    <property type="entry name" value="TonB_C"/>
    <property type="match status" value="1"/>
</dbReference>
<gene>
    <name evidence="13" type="ORF">GALL_284370</name>
</gene>
<keyword evidence="6 11" id="KW-0812">Transmembrane</keyword>
<evidence type="ECO:0000256" key="4">
    <source>
        <dbReference type="ARBA" id="ARBA00022475"/>
    </source>
</evidence>
<evidence type="ECO:0000256" key="8">
    <source>
        <dbReference type="ARBA" id="ARBA00022989"/>
    </source>
</evidence>
<evidence type="ECO:0000259" key="12">
    <source>
        <dbReference type="PROSITE" id="PS52015"/>
    </source>
</evidence>
<proteinExistence type="inferred from homology"/>
<feature type="compositionally biased region" description="Pro residues" evidence="10">
    <location>
        <begin position="56"/>
        <end position="75"/>
    </location>
</feature>
<feature type="transmembrane region" description="Helical" evidence="11">
    <location>
        <begin position="12"/>
        <end position="31"/>
    </location>
</feature>
<evidence type="ECO:0000256" key="1">
    <source>
        <dbReference type="ARBA" id="ARBA00004383"/>
    </source>
</evidence>
<dbReference type="GO" id="GO:0055085">
    <property type="term" value="P:transmembrane transport"/>
    <property type="evidence" value="ECO:0007669"/>
    <property type="project" value="InterPro"/>
</dbReference>
<organism evidence="13">
    <name type="scientific">mine drainage metagenome</name>
    <dbReference type="NCBI Taxonomy" id="410659"/>
    <lineage>
        <taxon>unclassified sequences</taxon>
        <taxon>metagenomes</taxon>
        <taxon>ecological metagenomes</taxon>
    </lineage>
</organism>
<feature type="region of interest" description="Disordered" evidence="10">
    <location>
        <begin position="50"/>
        <end position="75"/>
    </location>
</feature>
<dbReference type="InterPro" id="IPR037682">
    <property type="entry name" value="TonB_C"/>
</dbReference>
<keyword evidence="4" id="KW-1003">Cell membrane</keyword>
<dbReference type="AlphaFoldDB" id="A0A1J5R2G9"/>
<feature type="domain" description="TonB C-terminal" evidence="12">
    <location>
        <begin position="119"/>
        <end position="209"/>
    </location>
</feature>
<keyword evidence="7" id="KW-0653">Protein transport</keyword>
<comment type="caution">
    <text evidence="13">The sequence shown here is derived from an EMBL/GenBank/DDBJ whole genome shotgun (WGS) entry which is preliminary data.</text>
</comment>
<accession>A0A1J5R2G9</accession>
<dbReference type="PANTHER" id="PTHR33446">
    <property type="entry name" value="PROTEIN TONB-RELATED"/>
    <property type="match status" value="1"/>
</dbReference>
<keyword evidence="8 11" id="KW-1133">Transmembrane helix</keyword>
<evidence type="ECO:0000313" key="13">
    <source>
        <dbReference type="EMBL" id="OIQ89674.1"/>
    </source>
</evidence>
<protein>
    <submittedName>
        <fullName evidence="13">Gram-negative bacterial tonB protein</fullName>
    </submittedName>
</protein>
<dbReference type="SUPFAM" id="SSF74653">
    <property type="entry name" value="TolA/TonB C-terminal domain"/>
    <property type="match status" value="1"/>
</dbReference>
<evidence type="ECO:0000256" key="6">
    <source>
        <dbReference type="ARBA" id="ARBA00022692"/>
    </source>
</evidence>
<dbReference type="PROSITE" id="PS52015">
    <property type="entry name" value="TONB_CTD"/>
    <property type="match status" value="1"/>
</dbReference>
<dbReference type="GO" id="GO:0015031">
    <property type="term" value="P:protein transport"/>
    <property type="evidence" value="ECO:0007669"/>
    <property type="project" value="UniProtKB-KW"/>
</dbReference>
<keyword evidence="5" id="KW-0997">Cell inner membrane</keyword>
<keyword evidence="3" id="KW-0813">Transport</keyword>
<comment type="subcellular location">
    <subcellularLocation>
        <location evidence="1">Cell inner membrane</location>
        <topology evidence="1">Single-pass membrane protein</topology>
        <orientation evidence="1">Periplasmic side</orientation>
    </subcellularLocation>
</comment>
<dbReference type="PANTHER" id="PTHR33446:SF2">
    <property type="entry name" value="PROTEIN TONB"/>
    <property type="match status" value="1"/>
</dbReference>
<dbReference type="Gene3D" id="3.30.1150.10">
    <property type="match status" value="1"/>
</dbReference>
<evidence type="ECO:0000256" key="10">
    <source>
        <dbReference type="SAM" id="MobiDB-lite"/>
    </source>
</evidence>
<evidence type="ECO:0000256" key="2">
    <source>
        <dbReference type="ARBA" id="ARBA00006555"/>
    </source>
</evidence>
<dbReference type="EMBL" id="MLJW01000320">
    <property type="protein sequence ID" value="OIQ89674.1"/>
    <property type="molecule type" value="Genomic_DNA"/>
</dbReference>
<dbReference type="InterPro" id="IPR051045">
    <property type="entry name" value="TonB-dependent_transducer"/>
</dbReference>